<feature type="region of interest" description="Disordered" evidence="1">
    <location>
        <begin position="1"/>
        <end position="27"/>
    </location>
</feature>
<keyword evidence="3" id="KW-1185">Reference proteome</keyword>
<reference evidence="2 3" key="2">
    <citation type="journal article" date="2023" name="Mol. Biol. Evol.">
        <title>Genomics of Secondarily Temperate Adaptation in the Only Non-Antarctic Icefish.</title>
        <authorList>
            <person name="Rivera-Colon A.G."/>
            <person name="Rayamajhi N."/>
            <person name="Minhas B.F."/>
            <person name="Madrigal G."/>
            <person name="Bilyk K.T."/>
            <person name="Yoon V."/>
            <person name="Hune M."/>
            <person name="Gregory S."/>
            <person name="Cheng C.H.C."/>
            <person name="Catchen J.M."/>
        </authorList>
    </citation>
    <scope>NUCLEOTIDE SEQUENCE [LARGE SCALE GENOMIC DNA]</scope>
    <source>
        <strain evidence="2">JMC-PN-2008</strain>
    </source>
</reference>
<evidence type="ECO:0000313" key="2">
    <source>
        <dbReference type="EMBL" id="KAK5848748.1"/>
    </source>
</evidence>
<reference evidence="2 3" key="1">
    <citation type="journal article" date="2023" name="Genes (Basel)">
        <title>Chromosome-Level Genome Assembly and Circadian Gene Repertoire of the Patagonia Blennie Eleginops maclovinus-The Closest Ancestral Proxy of Antarctic Cryonotothenioids.</title>
        <authorList>
            <person name="Cheng C.C."/>
            <person name="Rivera-Colon A.G."/>
            <person name="Minhas B.F."/>
            <person name="Wilson L."/>
            <person name="Rayamajhi N."/>
            <person name="Vargas-Chacoff L."/>
            <person name="Catchen J.M."/>
        </authorList>
    </citation>
    <scope>NUCLEOTIDE SEQUENCE [LARGE SCALE GENOMIC DNA]</scope>
    <source>
        <strain evidence="2">JMC-PN-2008</strain>
    </source>
</reference>
<accession>A0AAN7WG39</accession>
<dbReference type="Proteomes" id="UP001346869">
    <property type="component" value="Unassembled WGS sequence"/>
</dbReference>
<evidence type="ECO:0000256" key="1">
    <source>
        <dbReference type="SAM" id="MobiDB-lite"/>
    </source>
</evidence>
<name>A0AAN7WG39_ELEMC</name>
<dbReference type="AlphaFoldDB" id="A0AAN7WG39"/>
<proteinExistence type="predicted"/>
<sequence>MSDTPCVGEGREAEGEGDGLAPSLIPSLQDTHTYTDTQHRWPPSALSAASLLCKRRLSILFAAAAPDIPAADCLSQRRHWDFPSFF</sequence>
<organism evidence="2 3">
    <name type="scientific">Eleginops maclovinus</name>
    <name type="common">Patagonian blennie</name>
    <name type="synonym">Eleginus maclovinus</name>
    <dbReference type="NCBI Taxonomy" id="56733"/>
    <lineage>
        <taxon>Eukaryota</taxon>
        <taxon>Metazoa</taxon>
        <taxon>Chordata</taxon>
        <taxon>Craniata</taxon>
        <taxon>Vertebrata</taxon>
        <taxon>Euteleostomi</taxon>
        <taxon>Actinopterygii</taxon>
        <taxon>Neopterygii</taxon>
        <taxon>Teleostei</taxon>
        <taxon>Neoteleostei</taxon>
        <taxon>Acanthomorphata</taxon>
        <taxon>Eupercaria</taxon>
        <taxon>Perciformes</taxon>
        <taxon>Notothenioidei</taxon>
        <taxon>Eleginopidae</taxon>
        <taxon>Eleginops</taxon>
    </lineage>
</organism>
<comment type="caution">
    <text evidence="2">The sequence shown here is derived from an EMBL/GenBank/DDBJ whole genome shotgun (WGS) entry which is preliminary data.</text>
</comment>
<evidence type="ECO:0000313" key="3">
    <source>
        <dbReference type="Proteomes" id="UP001346869"/>
    </source>
</evidence>
<dbReference type="EMBL" id="JAUZQC010000025">
    <property type="protein sequence ID" value="KAK5848748.1"/>
    <property type="molecule type" value="Genomic_DNA"/>
</dbReference>
<gene>
    <name evidence="2" type="ORF">PBY51_006340</name>
</gene>
<protein>
    <submittedName>
        <fullName evidence="2">Uncharacterized protein</fullName>
    </submittedName>
</protein>